<dbReference type="EMBL" id="QRCT01000016">
    <property type="protein sequence ID" value="RDU23975.1"/>
    <property type="molecule type" value="Genomic_DNA"/>
</dbReference>
<comment type="catalytic activity">
    <reaction evidence="9">
        <text>(6S)-5,6,7,8-tetrahydrofolyl-(gamma-L-Glu)(n) + L-glutamate + ATP = (6S)-5,6,7,8-tetrahydrofolyl-(gamma-L-Glu)(n+1) + ADP + phosphate + H(+)</text>
        <dbReference type="Rhea" id="RHEA:10580"/>
        <dbReference type="Rhea" id="RHEA-COMP:14738"/>
        <dbReference type="Rhea" id="RHEA-COMP:14740"/>
        <dbReference type="ChEBI" id="CHEBI:15378"/>
        <dbReference type="ChEBI" id="CHEBI:29985"/>
        <dbReference type="ChEBI" id="CHEBI:30616"/>
        <dbReference type="ChEBI" id="CHEBI:43474"/>
        <dbReference type="ChEBI" id="CHEBI:141005"/>
        <dbReference type="ChEBI" id="CHEBI:456216"/>
        <dbReference type="EC" id="6.3.2.17"/>
    </reaction>
</comment>
<dbReference type="InterPro" id="IPR001645">
    <property type="entry name" value="Folylpolyglutamate_synth"/>
</dbReference>
<keyword evidence="5 10" id="KW-0547">Nucleotide-binding</keyword>
<protein>
    <recommendedName>
        <fullName evidence="2">tetrahydrofolate synthase</fullName>
        <ecNumber evidence="2">6.3.2.17</ecNumber>
    </recommendedName>
    <alternativeName>
        <fullName evidence="8">Tetrahydrofolylpolyglutamate synthase</fullName>
    </alternativeName>
</protein>
<dbReference type="InterPro" id="IPR004101">
    <property type="entry name" value="Mur_ligase_C"/>
</dbReference>
<dbReference type="GO" id="GO:0046872">
    <property type="term" value="F:metal ion binding"/>
    <property type="evidence" value="ECO:0007669"/>
    <property type="project" value="UniProtKB-KW"/>
</dbReference>
<gene>
    <name evidence="13" type="ORF">DWV06_06685</name>
</gene>
<organism evidence="13 14">
    <name type="scientific">Anaerosacchariphilus polymeriproducens</name>
    <dbReference type="NCBI Taxonomy" id="1812858"/>
    <lineage>
        <taxon>Bacteria</taxon>
        <taxon>Bacillati</taxon>
        <taxon>Bacillota</taxon>
        <taxon>Clostridia</taxon>
        <taxon>Lachnospirales</taxon>
        <taxon>Lachnospiraceae</taxon>
        <taxon>Anaerosacchariphilus</taxon>
    </lineage>
</organism>
<dbReference type="OrthoDB" id="9809356at2"/>
<evidence type="ECO:0000256" key="9">
    <source>
        <dbReference type="ARBA" id="ARBA00047493"/>
    </source>
</evidence>
<dbReference type="PANTHER" id="PTHR11136">
    <property type="entry name" value="FOLYLPOLYGLUTAMATE SYNTHASE-RELATED"/>
    <property type="match status" value="1"/>
</dbReference>
<dbReference type="Pfam" id="PF08245">
    <property type="entry name" value="Mur_ligase_M"/>
    <property type="match status" value="1"/>
</dbReference>
<reference evidence="13 14" key="1">
    <citation type="submission" date="2018-07" db="EMBL/GenBank/DDBJ databases">
        <title>Anaerosacharophilus polymeroproducens gen. nov. sp. nov., an anaerobic bacterium isolated from salt field.</title>
        <authorList>
            <person name="Kim W."/>
            <person name="Yang S.-H."/>
            <person name="Oh J."/>
            <person name="Lee J.-H."/>
            <person name="Kwon K.K."/>
        </authorList>
    </citation>
    <scope>NUCLEOTIDE SEQUENCE [LARGE SCALE GENOMIC DNA]</scope>
    <source>
        <strain evidence="13 14">MCWD5</strain>
    </source>
</reference>
<dbReference type="SUPFAM" id="SSF53623">
    <property type="entry name" value="MurD-like peptide ligases, catalytic domain"/>
    <property type="match status" value="1"/>
</dbReference>
<evidence type="ECO:0000256" key="7">
    <source>
        <dbReference type="ARBA" id="ARBA00022842"/>
    </source>
</evidence>
<name>A0A371AWL9_9FIRM</name>
<dbReference type="PANTHER" id="PTHR11136:SF0">
    <property type="entry name" value="DIHYDROFOLATE SYNTHETASE-RELATED"/>
    <property type="match status" value="1"/>
</dbReference>
<evidence type="ECO:0000256" key="3">
    <source>
        <dbReference type="ARBA" id="ARBA00022598"/>
    </source>
</evidence>
<dbReference type="GO" id="GO:0008841">
    <property type="term" value="F:dihydrofolate synthase activity"/>
    <property type="evidence" value="ECO:0007669"/>
    <property type="project" value="TreeGrafter"/>
</dbReference>
<comment type="similarity">
    <text evidence="1 10">Belongs to the folylpolyglutamate synthase family.</text>
</comment>
<evidence type="ECO:0000256" key="4">
    <source>
        <dbReference type="ARBA" id="ARBA00022723"/>
    </source>
</evidence>
<keyword evidence="6 10" id="KW-0067">ATP-binding</keyword>
<dbReference type="InterPro" id="IPR036615">
    <property type="entry name" value="Mur_ligase_C_dom_sf"/>
</dbReference>
<dbReference type="NCBIfam" id="TIGR01499">
    <property type="entry name" value="folC"/>
    <property type="match status" value="1"/>
</dbReference>
<dbReference type="RefSeq" id="WP_115481409.1">
    <property type="nucleotide sequence ID" value="NZ_QRCT01000016.1"/>
</dbReference>
<feature type="domain" description="Mur ligase C-terminal" evidence="11">
    <location>
        <begin position="298"/>
        <end position="417"/>
    </location>
</feature>
<sequence length="432" mass="48661">MKSYQEAREYIKSTLKFGSILGLENIKELLNRLENPQEHLQFIHVAGTNGKGSIVSYLSEILKEAGYRTGKYISPTILDYREFIQVDNSWIEEENVVLGIEIIETKIREMLEEGLPHPTTFEIETALAFWYFKKKKCDIVVLETGLGGALDATNIISKAICYVFASISKDHTPFLGNTIEEIATNKSGIIKENGVVVTCEQIPSIIKILESKAIEKSCTFVVAGMDKVSKISRTPNGQSIEYRKEGQEQMKIHIPFLGTYQVQNVVTSIAAIEVLQKKNFFITNSHIINGIANTKWFGRFTKVNEKPLFFVDGAHNLDAAKNLRNTLLTYFAGKKFIYIIGVFQDKDFQGILEQTMDLCKKTYTVTAPGPRGLPAEELRSIVEEYHENVEAVQSVEEAIVKGCDSASEEDIIIAFGSLSYLGDIYRYFNRKV</sequence>
<dbReference type="InterPro" id="IPR013221">
    <property type="entry name" value="Mur_ligase_cen"/>
</dbReference>
<keyword evidence="7" id="KW-0460">Magnesium</keyword>
<comment type="caution">
    <text evidence="13">The sequence shown here is derived from an EMBL/GenBank/DDBJ whole genome shotgun (WGS) entry which is preliminary data.</text>
</comment>
<dbReference type="InterPro" id="IPR036565">
    <property type="entry name" value="Mur-like_cat_sf"/>
</dbReference>
<dbReference type="Gene3D" id="3.40.1190.10">
    <property type="entry name" value="Mur-like, catalytic domain"/>
    <property type="match status" value="1"/>
</dbReference>
<dbReference type="EC" id="6.3.2.17" evidence="2"/>
<evidence type="ECO:0000256" key="5">
    <source>
        <dbReference type="ARBA" id="ARBA00022741"/>
    </source>
</evidence>
<dbReference type="Pfam" id="PF02875">
    <property type="entry name" value="Mur_ligase_C"/>
    <property type="match status" value="1"/>
</dbReference>
<evidence type="ECO:0000259" key="11">
    <source>
        <dbReference type="Pfam" id="PF02875"/>
    </source>
</evidence>
<dbReference type="PROSITE" id="PS01012">
    <property type="entry name" value="FOLYLPOLYGLU_SYNT_2"/>
    <property type="match status" value="1"/>
</dbReference>
<evidence type="ECO:0000256" key="10">
    <source>
        <dbReference type="PIRNR" id="PIRNR001563"/>
    </source>
</evidence>
<dbReference type="Proteomes" id="UP000255036">
    <property type="component" value="Unassembled WGS sequence"/>
</dbReference>
<evidence type="ECO:0000313" key="14">
    <source>
        <dbReference type="Proteomes" id="UP000255036"/>
    </source>
</evidence>
<evidence type="ECO:0000313" key="13">
    <source>
        <dbReference type="EMBL" id="RDU23975.1"/>
    </source>
</evidence>
<dbReference type="InterPro" id="IPR018109">
    <property type="entry name" value="Folylpolyglutamate_synth_CS"/>
</dbReference>
<keyword evidence="14" id="KW-1185">Reference proteome</keyword>
<evidence type="ECO:0000256" key="8">
    <source>
        <dbReference type="ARBA" id="ARBA00030592"/>
    </source>
</evidence>
<evidence type="ECO:0000256" key="6">
    <source>
        <dbReference type="ARBA" id="ARBA00022840"/>
    </source>
</evidence>
<dbReference type="Gene3D" id="3.90.190.20">
    <property type="entry name" value="Mur ligase, C-terminal domain"/>
    <property type="match status" value="1"/>
</dbReference>
<evidence type="ECO:0000256" key="2">
    <source>
        <dbReference type="ARBA" id="ARBA00013025"/>
    </source>
</evidence>
<dbReference type="AlphaFoldDB" id="A0A371AWL9"/>
<dbReference type="PIRSF" id="PIRSF001563">
    <property type="entry name" value="Folylpolyglu_synth"/>
    <property type="match status" value="1"/>
</dbReference>
<dbReference type="GO" id="GO:0005737">
    <property type="term" value="C:cytoplasm"/>
    <property type="evidence" value="ECO:0007669"/>
    <property type="project" value="TreeGrafter"/>
</dbReference>
<accession>A0A371AWL9</accession>
<keyword evidence="4" id="KW-0479">Metal-binding</keyword>
<dbReference type="SUPFAM" id="SSF53244">
    <property type="entry name" value="MurD-like peptide ligases, peptide-binding domain"/>
    <property type="match status" value="1"/>
</dbReference>
<dbReference type="GO" id="GO:0004326">
    <property type="term" value="F:tetrahydrofolylpolyglutamate synthase activity"/>
    <property type="evidence" value="ECO:0007669"/>
    <property type="project" value="UniProtKB-EC"/>
</dbReference>
<feature type="domain" description="Mur ligase central" evidence="12">
    <location>
        <begin position="45"/>
        <end position="271"/>
    </location>
</feature>
<dbReference type="GO" id="GO:0005524">
    <property type="term" value="F:ATP binding"/>
    <property type="evidence" value="ECO:0007669"/>
    <property type="project" value="UniProtKB-KW"/>
</dbReference>
<keyword evidence="3 10" id="KW-0436">Ligase</keyword>
<proteinExistence type="inferred from homology"/>
<evidence type="ECO:0000256" key="1">
    <source>
        <dbReference type="ARBA" id="ARBA00008276"/>
    </source>
</evidence>
<evidence type="ECO:0000259" key="12">
    <source>
        <dbReference type="Pfam" id="PF08245"/>
    </source>
</evidence>